<dbReference type="EMBL" id="BAABDC010000002">
    <property type="protein sequence ID" value="GAA3699883.1"/>
    <property type="molecule type" value="Genomic_DNA"/>
</dbReference>
<comment type="caution">
    <text evidence="2">The sequence shown here is derived from an EMBL/GenBank/DDBJ whole genome shotgun (WGS) entry which is preliminary data.</text>
</comment>
<evidence type="ECO:0000313" key="2">
    <source>
        <dbReference type="EMBL" id="GAA3699883.1"/>
    </source>
</evidence>
<keyword evidence="3" id="KW-1185">Reference proteome</keyword>
<name>A0ABP7D5Z5_9MICO</name>
<dbReference type="Proteomes" id="UP001501468">
    <property type="component" value="Unassembled WGS sequence"/>
</dbReference>
<reference evidence="3" key="1">
    <citation type="journal article" date="2019" name="Int. J. Syst. Evol. Microbiol.">
        <title>The Global Catalogue of Microorganisms (GCM) 10K type strain sequencing project: providing services to taxonomists for standard genome sequencing and annotation.</title>
        <authorList>
            <consortium name="The Broad Institute Genomics Platform"/>
            <consortium name="The Broad Institute Genome Sequencing Center for Infectious Disease"/>
            <person name="Wu L."/>
            <person name="Ma J."/>
        </authorList>
    </citation>
    <scope>NUCLEOTIDE SEQUENCE [LARGE SCALE GENOMIC DNA]</scope>
    <source>
        <strain evidence="3">JCM 17125</strain>
    </source>
</reference>
<sequence length="59" mass="6264">MEKDDMNPESPTRAGQTAAESGYIGRHARPGKPDQGPDEDATYDARHDDIDGPPGAVQA</sequence>
<evidence type="ECO:0000313" key="3">
    <source>
        <dbReference type="Proteomes" id="UP001501468"/>
    </source>
</evidence>
<dbReference type="RefSeq" id="WP_344943922.1">
    <property type="nucleotide sequence ID" value="NZ_BAABDC010000002.1"/>
</dbReference>
<organism evidence="2 3">
    <name type="scientific">Terrabacter ginsenosidimutans</name>
    <dbReference type="NCBI Taxonomy" id="490575"/>
    <lineage>
        <taxon>Bacteria</taxon>
        <taxon>Bacillati</taxon>
        <taxon>Actinomycetota</taxon>
        <taxon>Actinomycetes</taxon>
        <taxon>Micrococcales</taxon>
        <taxon>Intrasporangiaceae</taxon>
        <taxon>Terrabacter</taxon>
    </lineage>
</organism>
<feature type="region of interest" description="Disordered" evidence="1">
    <location>
        <begin position="1"/>
        <end position="59"/>
    </location>
</feature>
<proteinExistence type="predicted"/>
<accession>A0ABP7D5Z5</accession>
<protein>
    <submittedName>
        <fullName evidence="2">Uncharacterized protein</fullName>
    </submittedName>
</protein>
<evidence type="ECO:0000256" key="1">
    <source>
        <dbReference type="SAM" id="MobiDB-lite"/>
    </source>
</evidence>
<gene>
    <name evidence="2" type="ORF">GCM10022399_15400</name>
</gene>
<feature type="compositionally biased region" description="Polar residues" evidence="1">
    <location>
        <begin position="9"/>
        <end position="19"/>
    </location>
</feature>